<dbReference type="Gene3D" id="3.30.530.20">
    <property type="match status" value="1"/>
</dbReference>
<proteinExistence type="predicted"/>
<dbReference type="InterPro" id="IPR023393">
    <property type="entry name" value="START-like_dom_sf"/>
</dbReference>
<dbReference type="SUPFAM" id="SSF55961">
    <property type="entry name" value="Bet v1-like"/>
    <property type="match status" value="1"/>
</dbReference>
<name>A0A6L7F2U4_9ACTN</name>
<comment type="caution">
    <text evidence="1">The sequence shown here is derived from an EMBL/GenBank/DDBJ whole genome shotgun (WGS) entry which is preliminary data.</text>
</comment>
<reference evidence="1 2" key="1">
    <citation type="submission" date="2019-12" db="EMBL/GenBank/DDBJ databases">
        <authorList>
            <person name="Kun Z."/>
        </authorList>
    </citation>
    <scope>NUCLEOTIDE SEQUENCE [LARGE SCALE GENOMIC DNA]</scope>
    <source>
        <strain evidence="1 2">YIM 123512</strain>
    </source>
</reference>
<dbReference type="AlphaFoldDB" id="A0A6L7F2U4"/>
<dbReference type="Pfam" id="PF10604">
    <property type="entry name" value="Polyketide_cyc2"/>
    <property type="match status" value="1"/>
</dbReference>
<evidence type="ECO:0000313" key="1">
    <source>
        <dbReference type="EMBL" id="MXG90084.1"/>
    </source>
</evidence>
<protein>
    <submittedName>
        <fullName evidence="1">SRPBCC family protein</fullName>
    </submittedName>
</protein>
<evidence type="ECO:0000313" key="2">
    <source>
        <dbReference type="Proteomes" id="UP000473325"/>
    </source>
</evidence>
<gene>
    <name evidence="1" type="ORF">GRQ65_11020</name>
</gene>
<keyword evidence="2" id="KW-1185">Reference proteome</keyword>
<organism evidence="1 2">
    <name type="scientific">Nocardioides flavescens</name>
    <dbReference type="NCBI Taxonomy" id="2691959"/>
    <lineage>
        <taxon>Bacteria</taxon>
        <taxon>Bacillati</taxon>
        <taxon>Actinomycetota</taxon>
        <taxon>Actinomycetes</taxon>
        <taxon>Propionibacteriales</taxon>
        <taxon>Nocardioidaceae</taxon>
        <taxon>Nocardioides</taxon>
    </lineage>
</organism>
<sequence length="137" mass="14678">MPGLGAKVSFPVPREVAFDYLADPANRPEWQSSLARVSAISGPVAVGQTWVDETVPGLKPQMRTTELDRPSRWSESGTWRFVRADLTLTFEPAPQGCTVAYRFRIVALGPIGLLATAASVPAVGLDLRKAAKILGGC</sequence>
<accession>A0A6L7F2U4</accession>
<dbReference type="RefSeq" id="WP_160878021.1">
    <property type="nucleotide sequence ID" value="NZ_WUEK01000006.1"/>
</dbReference>
<dbReference type="Proteomes" id="UP000473325">
    <property type="component" value="Unassembled WGS sequence"/>
</dbReference>
<dbReference type="InterPro" id="IPR019587">
    <property type="entry name" value="Polyketide_cyclase/dehydratase"/>
</dbReference>
<dbReference type="EMBL" id="WUEK01000006">
    <property type="protein sequence ID" value="MXG90084.1"/>
    <property type="molecule type" value="Genomic_DNA"/>
</dbReference>